<gene>
    <name evidence="1" type="ORF">CCMSSC00406_0003130</name>
</gene>
<sequence length="643" mass="71841">MNATQQAKLKDLAFRLQILPSQLPLPAAEDNINQLLHFTPCPELLDDEGPEAAANRSLEVALGPRNNSGAFNLPFRGPAVEALAKVLKLQLQSLPDSILLNKWLDDSLTTSYQVLQKFGVTVPASQNADARQAASAETSINGGSETADDVVNAVTYEWNDPNDADIVDSLDDLTDSETIQPARKVKKPDTKSIKNTNDPLYDDVDEAADARNGGIKLCPILPKVTRPRLLKPSARIDDVEKKKKMVRCLYSAHCKQVWQTWPRDKTRVLRHASYCGYLAKHQQGKLTQDALRELAIVDPKAAKQLRINFPGKRGRSTEEDSQAATVPLKRSRTEPAIGSKSSDGVKIVDRKLKPIEPTTIYKAEGQKQLEKNVNYALVKLFVCCGIPPNVLSSTEFQEFCEAMNMRYVVPSRSCLEESLIPMFAAQVRLLAMEQLQKSRNLTVSFDGGKLSKKKFFSVHVTFENRKSVCLELDDSSRLSMTGEYIVELLRKWVDQVGPQNFCCVTSDDAANTRKARHLLVSKYPWILDIPDACHNLHNTIKDICSLEAFKPTISILRDILAFMSLSTYTQDHFDDARKELGIGRGLEGIGETRFGTVYWSLESLIRGMDALKKVVQNKKLAIDSEVLHKIFNDDDNITKSERV</sequence>
<evidence type="ECO:0000313" key="2">
    <source>
        <dbReference type="Proteomes" id="UP000824881"/>
    </source>
</evidence>
<name>A0ACB7J4W3_PLECO</name>
<evidence type="ECO:0000313" key="1">
    <source>
        <dbReference type="EMBL" id="KAG9225627.1"/>
    </source>
</evidence>
<proteinExistence type="predicted"/>
<protein>
    <submittedName>
        <fullName evidence="1">Uncharacterized protein</fullName>
    </submittedName>
</protein>
<dbReference type="EMBL" id="WQMT02000002">
    <property type="protein sequence ID" value="KAG9225627.1"/>
    <property type="molecule type" value="Genomic_DNA"/>
</dbReference>
<accession>A0ACB7J4W3</accession>
<dbReference type="Proteomes" id="UP000824881">
    <property type="component" value="Unassembled WGS sequence"/>
</dbReference>
<organism evidence="1 2">
    <name type="scientific">Pleurotus cornucopiae</name>
    <name type="common">Cornucopia mushroom</name>
    <dbReference type="NCBI Taxonomy" id="5321"/>
    <lineage>
        <taxon>Eukaryota</taxon>
        <taxon>Fungi</taxon>
        <taxon>Dikarya</taxon>
        <taxon>Basidiomycota</taxon>
        <taxon>Agaricomycotina</taxon>
        <taxon>Agaricomycetes</taxon>
        <taxon>Agaricomycetidae</taxon>
        <taxon>Agaricales</taxon>
        <taxon>Pleurotineae</taxon>
        <taxon>Pleurotaceae</taxon>
        <taxon>Pleurotus</taxon>
    </lineage>
</organism>
<comment type="caution">
    <text evidence="1">The sequence shown here is derived from an EMBL/GenBank/DDBJ whole genome shotgun (WGS) entry which is preliminary data.</text>
</comment>
<reference evidence="1 2" key="1">
    <citation type="journal article" date="2021" name="Appl. Environ. Microbiol.">
        <title>Genetic linkage and physical mapping for an oyster mushroom Pleurotus cornucopiae and QTL analysis for the trait cap color.</title>
        <authorList>
            <person name="Zhang Y."/>
            <person name="Gao W."/>
            <person name="Sonnenberg A."/>
            <person name="Chen Q."/>
            <person name="Zhang J."/>
            <person name="Huang C."/>
        </authorList>
    </citation>
    <scope>NUCLEOTIDE SEQUENCE [LARGE SCALE GENOMIC DNA]</scope>
    <source>
        <strain evidence="1">CCMSSC00406</strain>
    </source>
</reference>
<keyword evidence="2" id="KW-1185">Reference proteome</keyword>